<reference evidence="2 3" key="1">
    <citation type="submission" date="2015-09" db="EMBL/GenBank/DDBJ databases">
        <title>Draft genome sequence of Aliiroseovarius crassostreae CV919-312TSm, the causative agent of Roseovarius Oyster Disease (formerly Juvenile Oyster Disease).</title>
        <authorList>
            <person name="Kessner L."/>
            <person name="Spinard E."/>
            <person name="Nelson D."/>
        </authorList>
    </citation>
    <scope>NUCLEOTIDE SEQUENCE [LARGE SCALE GENOMIC DNA]</scope>
    <source>
        <strain evidence="2 3">CV919-312</strain>
    </source>
</reference>
<dbReference type="OrthoDB" id="9806482at2"/>
<dbReference type="AlphaFoldDB" id="A0A0P7KR61"/>
<dbReference type="InterPro" id="IPR029021">
    <property type="entry name" value="Prot-tyrosine_phosphatase-like"/>
</dbReference>
<name>A0A0P7KR61_9RHOB</name>
<organism evidence="2 3">
    <name type="scientific">Aliiroseovarius crassostreae</name>
    <dbReference type="NCBI Taxonomy" id="154981"/>
    <lineage>
        <taxon>Bacteria</taxon>
        <taxon>Pseudomonadati</taxon>
        <taxon>Pseudomonadota</taxon>
        <taxon>Alphaproteobacteria</taxon>
        <taxon>Rhodobacterales</taxon>
        <taxon>Paracoccaceae</taxon>
        <taxon>Aliiroseovarius</taxon>
    </lineage>
</organism>
<dbReference type="InterPro" id="IPR000387">
    <property type="entry name" value="Tyr_Pase_dom"/>
</dbReference>
<dbReference type="EMBL" id="LKBA01000001">
    <property type="protein sequence ID" value="KPN64986.1"/>
    <property type="molecule type" value="Genomic_DNA"/>
</dbReference>
<dbReference type="Pfam" id="PF22785">
    <property type="entry name" value="Tc-R-P"/>
    <property type="match status" value="1"/>
</dbReference>
<dbReference type="Gene3D" id="3.90.190.10">
    <property type="entry name" value="Protein tyrosine phosphatase superfamily"/>
    <property type="match status" value="1"/>
</dbReference>
<gene>
    <name evidence="2" type="ORF">AKJ29_07180</name>
</gene>
<dbReference type="SUPFAM" id="SSF52799">
    <property type="entry name" value="(Phosphotyrosine protein) phosphatases II"/>
    <property type="match status" value="1"/>
</dbReference>
<comment type="caution">
    <text evidence="2">The sequence shown here is derived from an EMBL/GenBank/DDBJ whole genome shotgun (WGS) entry which is preliminary data.</text>
</comment>
<accession>A0A0P7KR61</accession>
<protein>
    <submittedName>
        <fullName evidence="2">Protein phosphatase</fullName>
    </submittedName>
</protein>
<evidence type="ECO:0000313" key="2">
    <source>
        <dbReference type="EMBL" id="KPN64986.1"/>
    </source>
</evidence>
<proteinExistence type="predicted"/>
<evidence type="ECO:0000313" key="3">
    <source>
        <dbReference type="Proteomes" id="UP000050471"/>
    </source>
</evidence>
<dbReference type="PROSITE" id="PS50056">
    <property type="entry name" value="TYR_PHOSPHATASE_2"/>
    <property type="match status" value="1"/>
</dbReference>
<evidence type="ECO:0000259" key="1">
    <source>
        <dbReference type="PROSITE" id="PS50056"/>
    </source>
</evidence>
<keyword evidence="3" id="KW-1185">Reference proteome</keyword>
<dbReference type="STRING" id="154981.AKJ29_07180"/>
<dbReference type="RefSeq" id="WP_055187465.1">
    <property type="nucleotide sequence ID" value="NZ_FPBS01000008.1"/>
</dbReference>
<dbReference type="Proteomes" id="UP000050471">
    <property type="component" value="Unassembled WGS sequence"/>
</dbReference>
<feature type="domain" description="Tyrosine specific protein phosphatases" evidence="1">
    <location>
        <begin position="102"/>
        <end position="154"/>
    </location>
</feature>
<sequence>MAFEIYALSAAAGQVGICPMPGLLSPYADDLNTIIDWSPDLVLTMTEEAELVTVGANTLGDDLQDGGISWYALPITDFGTPGADVELTWPEVSMLALAFLRQGGKVLAHCRGGCGRSGMAVMRLLVELGEDPEAALARLRDARPCAVETQAQQDWAAAPASDRI</sequence>